<evidence type="ECO:0000313" key="1">
    <source>
        <dbReference type="EMBL" id="BCU53640.1"/>
    </source>
</evidence>
<name>A0AA86M465_9ENTR</name>
<organism evidence="1 2">
    <name type="scientific">Enterobacter kobei</name>
    <dbReference type="NCBI Taxonomy" id="208224"/>
    <lineage>
        <taxon>Bacteria</taxon>
        <taxon>Pseudomonadati</taxon>
        <taxon>Pseudomonadota</taxon>
        <taxon>Gammaproteobacteria</taxon>
        <taxon>Enterobacterales</taxon>
        <taxon>Enterobacteriaceae</taxon>
        <taxon>Enterobacter</taxon>
        <taxon>Enterobacter cloacae complex</taxon>
    </lineage>
</organism>
<dbReference type="PROSITE" id="PS51257">
    <property type="entry name" value="PROKAR_LIPOPROTEIN"/>
    <property type="match status" value="1"/>
</dbReference>
<dbReference type="Pfam" id="PF12790">
    <property type="entry name" value="T6SS-SciN"/>
    <property type="match status" value="1"/>
</dbReference>
<dbReference type="AlphaFoldDB" id="A0AA86M465"/>
<reference evidence="1" key="1">
    <citation type="submission" date="2021-04" db="EMBL/GenBank/DDBJ databases">
        <title>Difference and commonality of drug resistance evolution in various bacteria. and drug sensitivity profiles.</title>
        <authorList>
            <person name="Maeda T."/>
            <person name="Shibai A."/>
            <person name="Kawada K."/>
            <person name="Kotani H."/>
            <person name="Tarusawa Y."/>
            <person name="Tanabe K."/>
            <person name="Furusawa C."/>
        </authorList>
    </citation>
    <scope>NUCLEOTIDE SEQUENCE</scope>
    <source>
        <strain evidence="1">JCM 8580</strain>
    </source>
</reference>
<evidence type="ECO:0000313" key="2">
    <source>
        <dbReference type="Proteomes" id="UP000682928"/>
    </source>
</evidence>
<protein>
    <recommendedName>
        <fullName evidence="3">Type VI secretion system lipoprotein TssJ</fullName>
    </recommendedName>
</protein>
<proteinExistence type="predicted"/>
<dbReference type="EMBL" id="AP024590">
    <property type="protein sequence ID" value="BCU53640.1"/>
    <property type="molecule type" value="Genomic_DNA"/>
</dbReference>
<accession>A0AA86M465</accession>
<sequence length="178" mass="19683">MAITAGKMRFTFITLIMVVMLCGCGLTQKVGDSTVAMTRALLFKQVKILHLDIIAREAANNNAAGIPLATVVRIYQLKDRKVFDDTDYPTLFAEDSQAIKSDLVAQKDTRLRPGASITIDIPMEASANYVAVAALFLTPDTENNTWRVVLNRDELDPDVARKIEMNNQTLALLPLKDD</sequence>
<dbReference type="RefSeq" id="WP_088221061.1">
    <property type="nucleotide sequence ID" value="NZ_AP024590.1"/>
</dbReference>
<dbReference type="PANTHER" id="PTHR37625">
    <property type="entry name" value="OUTER MEMBRANE LIPOPROTEIN-RELATED"/>
    <property type="match status" value="1"/>
</dbReference>
<dbReference type="NCBIfam" id="TIGR03352">
    <property type="entry name" value="VI_chp_3"/>
    <property type="match status" value="1"/>
</dbReference>
<dbReference type="PANTHER" id="PTHR37625:SF4">
    <property type="entry name" value="OUTER MEMBRANE LIPOPROTEIN"/>
    <property type="match status" value="1"/>
</dbReference>
<gene>
    <name evidence="1" type="ORF">ENKO_02340</name>
</gene>
<dbReference type="Proteomes" id="UP000682928">
    <property type="component" value="Chromosome"/>
</dbReference>
<dbReference type="InterPro" id="IPR017734">
    <property type="entry name" value="T6SS_SciN"/>
</dbReference>
<dbReference type="InterPro" id="IPR038706">
    <property type="entry name" value="Type_VI_SciN-like_sf"/>
</dbReference>
<evidence type="ECO:0008006" key="3">
    <source>
        <dbReference type="Google" id="ProtNLM"/>
    </source>
</evidence>
<dbReference type="Gene3D" id="2.60.40.4150">
    <property type="entry name" value="Type VI secretion system, lipoprotein SciN"/>
    <property type="match status" value="1"/>
</dbReference>